<dbReference type="PANTHER" id="PTHR47980">
    <property type="entry name" value="LD44762P"/>
    <property type="match status" value="1"/>
</dbReference>
<proteinExistence type="inferred from homology"/>
<keyword evidence="7" id="KW-0564">Palmitate</keyword>
<gene>
    <name evidence="11" type="ORF">CAPTEDRAFT_137281</name>
</gene>
<dbReference type="AlphaFoldDB" id="R7TAC4"/>
<comment type="similarity">
    <text evidence="2">Belongs to the small GTPase superfamily. Rab family.</text>
</comment>
<name>R7TAC4_CAPTE</name>
<dbReference type="NCBIfam" id="TIGR00231">
    <property type="entry name" value="small_GTP"/>
    <property type="match status" value="1"/>
</dbReference>
<keyword evidence="9" id="KW-0636">Prenylation</keyword>
<dbReference type="Proteomes" id="UP000014760">
    <property type="component" value="Unassembled WGS sequence"/>
</dbReference>
<dbReference type="PRINTS" id="PR00449">
    <property type="entry name" value="RASTRNSFRMNG"/>
</dbReference>
<organism evidence="11">
    <name type="scientific">Capitella teleta</name>
    <name type="common">Polychaete worm</name>
    <dbReference type="NCBI Taxonomy" id="283909"/>
    <lineage>
        <taxon>Eukaryota</taxon>
        <taxon>Metazoa</taxon>
        <taxon>Spiralia</taxon>
        <taxon>Lophotrochozoa</taxon>
        <taxon>Annelida</taxon>
        <taxon>Polychaeta</taxon>
        <taxon>Sedentaria</taxon>
        <taxon>Scolecida</taxon>
        <taxon>Capitellidae</taxon>
        <taxon>Capitella</taxon>
    </lineage>
</organism>
<dbReference type="FunCoup" id="R7TAC4">
    <property type="interactions" value="1020"/>
</dbReference>
<keyword evidence="5" id="KW-0460">Magnesium</keyword>
<dbReference type="FunFam" id="3.40.50.300:FF:001149">
    <property type="entry name" value="Rab40, isoform A"/>
    <property type="match status" value="1"/>
</dbReference>
<keyword evidence="4" id="KW-0547">Nucleotide-binding</keyword>
<dbReference type="InterPro" id="IPR001806">
    <property type="entry name" value="Small_GTPase"/>
</dbReference>
<dbReference type="InterPro" id="IPR036036">
    <property type="entry name" value="SOCS_box-like_dom_sf"/>
</dbReference>
<dbReference type="SUPFAM" id="SSF52540">
    <property type="entry name" value="P-loop containing nucleoside triphosphate hydrolases"/>
    <property type="match status" value="1"/>
</dbReference>
<dbReference type="InterPro" id="IPR027417">
    <property type="entry name" value="P-loop_NTPase"/>
</dbReference>
<evidence type="ECO:0000313" key="12">
    <source>
        <dbReference type="EnsemblMetazoa" id="CapteP137281"/>
    </source>
</evidence>
<evidence type="ECO:0000256" key="9">
    <source>
        <dbReference type="ARBA" id="ARBA00023289"/>
    </source>
</evidence>
<dbReference type="STRING" id="283909.R7TAC4"/>
<dbReference type="SMART" id="SM00969">
    <property type="entry name" value="SOCS_box"/>
    <property type="match status" value="1"/>
</dbReference>
<dbReference type="InterPro" id="IPR001496">
    <property type="entry name" value="SOCS_box"/>
</dbReference>
<evidence type="ECO:0000313" key="11">
    <source>
        <dbReference type="EMBL" id="ELT90659.1"/>
    </source>
</evidence>
<keyword evidence="13" id="KW-1185">Reference proteome</keyword>
<dbReference type="OrthoDB" id="6339763at2759"/>
<dbReference type="InterPro" id="IPR050305">
    <property type="entry name" value="Small_GTPase_Rab"/>
</dbReference>
<dbReference type="SMART" id="SM00173">
    <property type="entry name" value="RAS"/>
    <property type="match status" value="1"/>
</dbReference>
<evidence type="ECO:0000256" key="8">
    <source>
        <dbReference type="ARBA" id="ARBA00023288"/>
    </source>
</evidence>
<dbReference type="GO" id="GO:0046872">
    <property type="term" value="F:metal ion binding"/>
    <property type="evidence" value="ECO:0007669"/>
    <property type="project" value="UniProtKB-KW"/>
</dbReference>
<keyword evidence="8" id="KW-0449">Lipoprotein</keyword>
<keyword evidence="6" id="KW-0342">GTP-binding</keyword>
<dbReference type="Gene3D" id="3.40.50.300">
    <property type="entry name" value="P-loop containing nucleotide triphosphate hydrolases"/>
    <property type="match status" value="1"/>
</dbReference>
<dbReference type="EMBL" id="KB310830">
    <property type="protein sequence ID" value="ELT90659.1"/>
    <property type="molecule type" value="Genomic_DNA"/>
</dbReference>
<dbReference type="GO" id="GO:0035556">
    <property type="term" value="P:intracellular signal transduction"/>
    <property type="evidence" value="ECO:0007669"/>
    <property type="project" value="InterPro"/>
</dbReference>
<accession>R7TAC4</accession>
<feature type="domain" description="SOCS box" evidence="10">
    <location>
        <begin position="214"/>
        <end position="263"/>
    </location>
</feature>
<reference evidence="13" key="1">
    <citation type="submission" date="2012-12" db="EMBL/GenBank/DDBJ databases">
        <authorList>
            <person name="Hellsten U."/>
            <person name="Grimwood J."/>
            <person name="Chapman J.A."/>
            <person name="Shapiro H."/>
            <person name="Aerts A."/>
            <person name="Otillar R.P."/>
            <person name="Terry A.Y."/>
            <person name="Boore J.L."/>
            <person name="Simakov O."/>
            <person name="Marletaz F."/>
            <person name="Cho S.-J."/>
            <person name="Edsinger-Gonzales E."/>
            <person name="Havlak P."/>
            <person name="Kuo D.-H."/>
            <person name="Larsson T."/>
            <person name="Lv J."/>
            <person name="Arendt D."/>
            <person name="Savage R."/>
            <person name="Osoegawa K."/>
            <person name="de Jong P."/>
            <person name="Lindberg D.R."/>
            <person name="Seaver E.C."/>
            <person name="Weisblat D.A."/>
            <person name="Putnam N.H."/>
            <person name="Grigoriev I.V."/>
            <person name="Rokhsar D.S."/>
        </authorList>
    </citation>
    <scope>NUCLEOTIDE SEQUENCE</scope>
    <source>
        <strain evidence="13">I ESC-2004</strain>
    </source>
</reference>
<dbReference type="GO" id="GO:0003924">
    <property type="term" value="F:GTPase activity"/>
    <property type="evidence" value="ECO:0007669"/>
    <property type="project" value="InterPro"/>
</dbReference>
<evidence type="ECO:0000256" key="2">
    <source>
        <dbReference type="ARBA" id="ARBA00006270"/>
    </source>
</evidence>
<evidence type="ECO:0000259" key="10">
    <source>
        <dbReference type="PROSITE" id="PS50225"/>
    </source>
</evidence>
<dbReference type="Pfam" id="PF07525">
    <property type="entry name" value="SOCS_box"/>
    <property type="match status" value="1"/>
</dbReference>
<reference evidence="11 13" key="2">
    <citation type="journal article" date="2013" name="Nature">
        <title>Insights into bilaterian evolution from three spiralian genomes.</title>
        <authorList>
            <person name="Simakov O."/>
            <person name="Marletaz F."/>
            <person name="Cho S.J."/>
            <person name="Edsinger-Gonzales E."/>
            <person name="Havlak P."/>
            <person name="Hellsten U."/>
            <person name="Kuo D.H."/>
            <person name="Larsson T."/>
            <person name="Lv J."/>
            <person name="Arendt D."/>
            <person name="Savage R."/>
            <person name="Osoegawa K."/>
            <person name="de Jong P."/>
            <person name="Grimwood J."/>
            <person name="Chapman J.A."/>
            <person name="Shapiro H."/>
            <person name="Aerts A."/>
            <person name="Otillar R.P."/>
            <person name="Terry A.Y."/>
            <person name="Boore J.L."/>
            <person name="Grigoriev I.V."/>
            <person name="Lindberg D.R."/>
            <person name="Seaver E.C."/>
            <person name="Weisblat D.A."/>
            <person name="Putnam N.H."/>
            <person name="Rokhsar D.S."/>
        </authorList>
    </citation>
    <scope>NUCLEOTIDE SEQUENCE</scope>
    <source>
        <strain evidence="11 13">I ESC-2004</strain>
    </source>
</reference>
<evidence type="ECO:0000256" key="6">
    <source>
        <dbReference type="ARBA" id="ARBA00023134"/>
    </source>
</evidence>
<comment type="cofactor">
    <cofactor evidence="1">
        <name>Mg(2+)</name>
        <dbReference type="ChEBI" id="CHEBI:18420"/>
    </cofactor>
</comment>
<dbReference type="HOGENOM" id="CLU_041217_11_0_1"/>
<dbReference type="PROSITE" id="PS51421">
    <property type="entry name" value="RAS"/>
    <property type="match status" value="1"/>
</dbReference>
<dbReference type="SUPFAM" id="SSF158235">
    <property type="entry name" value="SOCS box-like"/>
    <property type="match status" value="1"/>
</dbReference>
<protein>
    <recommendedName>
        <fullName evidence="10">SOCS box domain-containing protein</fullName>
    </recommendedName>
</protein>
<dbReference type="EMBL" id="AMQN01014252">
    <property type="status" value="NOT_ANNOTATED_CDS"/>
    <property type="molecule type" value="Genomic_DNA"/>
</dbReference>
<dbReference type="SMART" id="SM00253">
    <property type="entry name" value="SOCS"/>
    <property type="match status" value="1"/>
</dbReference>
<evidence type="ECO:0000256" key="3">
    <source>
        <dbReference type="ARBA" id="ARBA00022723"/>
    </source>
</evidence>
<dbReference type="PROSITE" id="PS51419">
    <property type="entry name" value="RAB"/>
    <property type="match status" value="1"/>
</dbReference>
<dbReference type="OMA" id="DGIARWI"/>
<evidence type="ECO:0000313" key="13">
    <source>
        <dbReference type="Proteomes" id="UP000014760"/>
    </source>
</evidence>
<sequence>MCAAIAAAAVASSSHGSSSSTSPGSPVPGTEFSPSVSLRSCKSYDYLLKFLLVGDSDVGKEEILGGLEDGVADPPCGYAGSSGIFYKTTNILLDGKRVKLQLWDTSGQGRFCTIFRSYSRGAQGILLVYDITNKWSFDGIHRWIKEIDEHAPGVPKILIGNRCHLAYKREVSESLAETYALKNDMAFFEVSPLCDFNVTESLAELSRVALKRNGMSRTWGPNKVLTLQELCCRTIASQTTIYGIDRLPLPNAIKAHLKSYLLTNKTHMRIQSFVHRPGEKHKKHKIVRPCDSPTNCRRSCSIS</sequence>
<keyword evidence="3" id="KW-0479">Metal-binding</keyword>
<dbReference type="EnsemblMetazoa" id="CapteT137281">
    <property type="protein sequence ID" value="CapteP137281"/>
    <property type="gene ID" value="CapteG137281"/>
</dbReference>
<dbReference type="PROSITE" id="PS50225">
    <property type="entry name" value="SOCS"/>
    <property type="match status" value="1"/>
</dbReference>
<dbReference type="SMART" id="SM00175">
    <property type="entry name" value="RAB"/>
    <property type="match status" value="1"/>
</dbReference>
<dbReference type="GO" id="GO:0005525">
    <property type="term" value="F:GTP binding"/>
    <property type="evidence" value="ECO:0007669"/>
    <property type="project" value="UniProtKB-KW"/>
</dbReference>
<dbReference type="Pfam" id="PF00071">
    <property type="entry name" value="Ras"/>
    <property type="match status" value="1"/>
</dbReference>
<dbReference type="SMART" id="SM00174">
    <property type="entry name" value="RHO"/>
    <property type="match status" value="1"/>
</dbReference>
<evidence type="ECO:0000256" key="1">
    <source>
        <dbReference type="ARBA" id="ARBA00001946"/>
    </source>
</evidence>
<evidence type="ECO:0000256" key="4">
    <source>
        <dbReference type="ARBA" id="ARBA00022741"/>
    </source>
</evidence>
<dbReference type="InterPro" id="IPR005225">
    <property type="entry name" value="Small_GTP-bd"/>
</dbReference>
<evidence type="ECO:0000256" key="5">
    <source>
        <dbReference type="ARBA" id="ARBA00022842"/>
    </source>
</evidence>
<reference evidence="12" key="3">
    <citation type="submission" date="2015-06" db="UniProtKB">
        <authorList>
            <consortium name="EnsemblMetazoa"/>
        </authorList>
    </citation>
    <scope>IDENTIFICATION</scope>
</reference>
<evidence type="ECO:0000256" key="7">
    <source>
        <dbReference type="ARBA" id="ARBA00023139"/>
    </source>
</evidence>